<dbReference type="EMBL" id="CP032148">
    <property type="protein sequence ID" value="QSD63738.1"/>
    <property type="molecule type" value="Genomic_DNA"/>
</dbReference>
<protein>
    <submittedName>
        <fullName evidence="1">Uncharacterized protein</fullName>
    </submittedName>
</protein>
<dbReference type="AlphaFoldDB" id="A0A896TCE8"/>
<evidence type="ECO:0000313" key="1">
    <source>
        <dbReference type="EMBL" id="QSD63738.1"/>
    </source>
</evidence>
<dbReference type="RefSeq" id="WP_021215908.1">
    <property type="nucleotide sequence ID" value="NZ_CP032148.2"/>
</dbReference>
<dbReference type="Proteomes" id="UP000663552">
    <property type="component" value="Chromosome"/>
</dbReference>
<sequence length="217" mass="24293">MQSVSVYGVDGSLTFDNTKIADFTKIEEKVVSDHNEELSFQLFKNEVIGTYTRCRIVMDEVIPLRARVFGQDTTEVIVNVEYDILIANDTGKLIILANKKSCDKISDYISEEFGINYQKIAYNLPRIIEDSTDVKKAQFRKVRIETIHGSSITGTRVTDTNVFKDFDDAGELSNIAVVYAVDGEEVSFSISDIGSIVIFSTINEIQNIISLISLLPE</sequence>
<proteinExistence type="predicted"/>
<evidence type="ECO:0000313" key="2">
    <source>
        <dbReference type="Proteomes" id="UP000663552"/>
    </source>
</evidence>
<name>A0A896TCE8_LACLC</name>
<accession>A0A896TCE8</accession>
<organism evidence="1 2">
    <name type="scientific">Lactococcus lactis subsp. cremoris</name>
    <name type="common">Streptococcus cremoris</name>
    <dbReference type="NCBI Taxonomy" id="1359"/>
    <lineage>
        <taxon>Bacteria</taxon>
        <taxon>Bacillati</taxon>
        <taxon>Bacillota</taxon>
        <taxon>Bacilli</taxon>
        <taxon>Lactobacillales</taxon>
        <taxon>Streptococcaceae</taxon>
        <taxon>Lactococcus</taxon>
    </lineage>
</organism>
<reference evidence="1" key="1">
    <citation type="journal article" date="2020" name="Mol. Microbiol.">
        <title>The CWPS Rubik's cube: Linking diversity of cell wall polysaccharide structures with the encoded biosynthetic machinery of selected Lactococcus lactis strains.</title>
        <authorList>
            <person name="Mahony J."/>
            <person name="Frantzen C."/>
            <person name="Vinogradov E."/>
            <person name="Sadovskaya I."/>
            <person name="Theodorou I."/>
            <person name="Kelleher P."/>
            <person name="Chapot-Chartier M.P."/>
            <person name="Cambillau C."/>
            <person name="Holo H."/>
            <person name="van Sinderen D."/>
        </authorList>
    </citation>
    <scope>NUCLEOTIDE SEQUENCE</scope>
    <source>
        <strain evidence="1">1196</strain>
    </source>
</reference>
<gene>
    <name evidence="1" type="ORF">LL1196_2127</name>
</gene>